<comment type="caution">
    <text evidence="1">The sequence shown here is derived from an EMBL/GenBank/DDBJ whole genome shotgun (WGS) entry which is preliminary data.</text>
</comment>
<accession>A0A3N6QGF5</accession>
<protein>
    <submittedName>
        <fullName evidence="1">Uncharacterized protein</fullName>
    </submittedName>
</protein>
<dbReference type="AlphaFoldDB" id="A0A3N6QGF5"/>
<evidence type="ECO:0000313" key="1">
    <source>
        <dbReference type="EMBL" id="KAF2563201.1"/>
    </source>
</evidence>
<name>A0A3N6QGF5_BRACR</name>
<organism evidence="1">
    <name type="scientific">Brassica cretica</name>
    <name type="common">Mustard</name>
    <dbReference type="NCBI Taxonomy" id="69181"/>
    <lineage>
        <taxon>Eukaryota</taxon>
        <taxon>Viridiplantae</taxon>
        <taxon>Streptophyta</taxon>
        <taxon>Embryophyta</taxon>
        <taxon>Tracheophyta</taxon>
        <taxon>Spermatophyta</taxon>
        <taxon>Magnoliopsida</taxon>
        <taxon>eudicotyledons</taxon>
        <taxon>Gunneridae</taxon>
        <taxon>Pentapetalae</taxon>
        <taxon>rosids</taxon>
        <taxon>malvids</taxon>
        <taxon>Brassicales</taxon>
        <taxon>Brassicaceae</taxon>
        <taxon>Brassiceae</taxon>
        <taxon>Brassica</taxon>
    </lineage>
</organism>
<gene>
    <name evidence="2" type="ORF">F2Q68_00009971</name>
    <name evidence="1" type="ORF">F2Q70_00017020</name>
</gene>
<dbReference type="Proteomes" id="UP000712281">
    <property type="component" value="Unassembled WGS sequence"/>
</dbReference>
<dbReference type="EMBL" id="QGKW02000717">
    <property type="protein sequence ID" value="KAF2595967.1"/>
    <property type="molecule type" value="Genomic_DNA"/>
</dbReference>
<sequence>MPPQTKQKSFKTPKVTCENYMPTPNHSALASYPWPRADKEGKLINLDDPMLLDFNCEGWDKESAARYNTLLNTEILPTRLGHADTLVSLGHRCVRNTPRHGDCSPLLPNTRALPRPRVSDDFGAFWRYLEQAPEMTIELDHRSILKRSNRSMFMS</sequence>
<dbReference type="EMBL" id="QGKY02001250">
    <property type="protein sequence ID" value="KAF2563201.1"/>
    <property type="molecule type" value="Genomic_DNA"/>
</dbReference>
<reference evidence="1" key="1">
    <citation type="submission" date="2019-12" db="EMBL/GenBank/DDBJ databases">
        <title>Genome sequencing and annotation of Brassica cretica.</title>
        <authorList>
            <person name="Studholme D.J."/>
            <person name="Sarris P.F."/>
        </authorList>
    </citation>
    <scope>NUCLEOTIDE SEQUENCE</scope>
    <source>
        <strain evidence="2">PFS-001/15</strain>
        <strain evidence="1">PFS-102/07</strain>
        <tissue evidence="1">Leaf</tissue>
    </source>
</reference>
<proteinExistence type="predicted"/>
<evidence type="ECO:0000313" key="2">
    <source>
        <dbReference type="EMBL" id="KAF2595967.1"/>
    </source>
</evidence>